<keyword evidence="5" id="KW-0378">Hydrolase</keyword>
<protein>
    <submittedName>
        <fullName evidence="6">DUF86 domain-containing protein</fullName>
    </submittedName>
</protein>
<dbReference type="InterPro" id="IPR008201">
    <property type="entry name" value="HepT-like"/>
</dbReference>
<evidence type="ECO:0000256" key="5">
    <source>
        <dbReference type="ARBA" id="ARBA00022801"/>
    </source>
</evidence>
<dbReference type="Proteomes" id="UP001500842">
    <property type="component" value="Unassembled WGS sequence"/>
</dbReference>
<evidence type="ECO:0000256" key="2">
    <source>
        <dbReference type="ARBA" id="ARBA00022649"/>
    </source>
</evidence>
<evidence type="ECO:0000256" key="1">
    <source>
        <dbReference type="ARBA" id="ARBA00022553"/>
    </source>
</evidence>
<sequence length="118" mass="12974">MNRADDVLLDDIATAITSIRSHLRHGPISVEIVMDAVAMRLLEIGEAVKALSAEVTATEPEIKWREIAGMRDFLAHRYFATSPDMVQAVIDKDLQPLADAVARMRSRLPEGFGAADDD</sequence>
<evidence type="ECO:0000256" key="3">
    <source>
        <dbReference type="ARBA" id="ARBA00022722"/>
    </source>
</evidence>
<keyword evidence="1" id="KW-0597">Phosphoprotein</keyword>
<organism evidence="6 7">
    <name type="scientific">Nocardioides humi</name>
    <dbReference type="NCBI Taxonomy" id="449461"/>
    <lineage>
        <taxon>Bacteria</taxon>
        <taxon>Bacillati</taxon>
        <taxon>Actinomycetota</taxon>
        <taxon>Actinomycetes</taxon>
        <taxon>Propionibacteriales</taxon>
        <taxon>Nocardioidaceae</taxon>
        <taxon>Nocardioides</taxon>
    </lineage>
</organism>
<gene>
    <name evidence="6" type="ORF">GCM10009788_41690</name>
</gene>
<reference evidence="6 7" key="1">
    <citation type="journal article" date="2019" name="Int. J. Syst. Evol. Microbiol.">
        <title>The Global Catalogue of Microorganisms (GCM) 10K type strain sequencing project: providing services to taxonomists for standard genome sequencing and annotation.</title>
        <authorList>
            <consortium name="The Broad Institute Genomics Platform"/>
            <consortium name="The Broad Institute Genome Sequencing Center for Infectious Disease"/>
            <person name="Wu L."/>
            <person name="Ma J."/>
        </authorList>
    </citation>
    <scope>NUCLEOTIDE SEQUENCE [LARGE SCALE GENOMIC DNA]</scope>
    <source>
        <strain evidence="6 7">JCM 14942</strain>
    </source>
</reference>
<evidence type="ECO:0000313" key="6">
    <source>
        <dbReference type="EMBL" id="GAA1534489.1"/>
    </source>
</evidence>
<dbReference type="PANTHER" id="PTHR34139">
    <property type="entry name" value="UPF0331 PROTEIN MJ0127"/>
    <property type="match status" value="1"/>
</dbReference>
<comment type="caution">
    <text evidence="6">The sequence shown here is derived from an EMBL/GenBank/DDBJ whole genome shotgun (WGS) entry which is preliminary data.</text>
</comment>
<dbReference type="InterPro" id="IPR051813">
    <property type="entry name" value="HepT_RNase_toxin"/>
</dbReference>
<keyword evidence="2" id="KW-1277">Toxin-antitoxin system</keyword>
<keyword evidence="4" id="KW-0547">Nucleotide-binding</keyword>
<evidence type="ECO:0000313" key="7">
    <source>
        <dbReference type="Proteomes" id="UP001500842"/>
    </source>
</evidence>
<keyword evidence="3" id="KW-0540">Nuclease</keyword>
<dbReference type="RefSeq" id="WP_141007397.1">
    <property type="nucleotide sequence ID" value="NZ_BAAAOR010000030.1"/>
</dbReference>
<dbReference type="EMBL" id="BAAAOR010000030">
    <property type="protein sequence ID" value="GAA1534489.1"/>
    <property type="molecule type" value="Genomic_DNA"/>
</dbReference>
<proteinExistence type="predicted"/>
<dbReference type="PANTHER" id="PTHR34139:SF1">
    <property type="entry name" value="RNASE MJ1380-RELATED"/>
    <property type="match status" value="1"/>
</dbReference>
<evidence type="ECO:0000256" key="4">
    <source>
        <dbReference type="ARBA" id="ARBA00022741"/>
    </source>
</evidence>
<accession>A0ABN2B6Z8</accession>
<name>A0ABN2B6Z8_9ACTN</name>
<dbReference type="Pfam" id="PF01934">
    <property type="entry name" value="HepT-like"/>
    <property type="match status" value="1"/>
</dbReference>
<keyword evidence="7" id="KW-1185">Reference proteome</keyword>